<dbReference type="EMBL" id="CP133648">
    <property type="protein sequence ID" value="WNE85051.1"/>
    <property type="molecule type" value="Genomic_DNA"/>
</dbReference>
<comment type="subunit">
    <text evidence="4">Homotetramer.</text>
</comment>
<comment type="similarity">
    <text evidence="3">Belongs to the metallo-dependent hydrolases superfamily. Allantoinase family.</text>
</comment>
<feature type="domain" description="Amidohydrolase-related" evidence="9">
    <location>
        <begin position="93"/>
        <end position="352"/>
    </location>
</feature>
<dbReference type="InterPro" id="IPR017593">
    <property type="entry name" value="Allantoinase"/>
</dbReference>
<evidence type="ECO:0000256" key="5">
    <source>
        <dbReference type="ARBA" id="ARBA00012863"/>
    </source>
</evidence>
<dbReference type="EC" id="3.5.2.5" evidence="5"/>
<dbReference type="Pfam" id="PF01979">
    <property type="entry name" value="Amidohydro_1"/>
    <property type="match status" value="1"/>
</dbReference>
<keyword evidence="8" id="KW-0862">Zinc</keyword>
<dbReference type="PANTHER" id="PTHR43668:SF2">
    <property type="entry name" value="ALLANTOINASE"/>
    <property type="match status" value="1"/>
</dbReference>
<dbReference type="Proteomes" id="UP000193179">
    <property type="component" value="Chromosome"/>
</dbReference>
<dbReference type="PANTHER" id="PTHR43668">
    <property type="entry name" value="ALLANTOINASE"/>
    <property type="match status" value="1"/>
</dbReference>
<dbReference type="GO" id="GO:0005737">
    <property type="term" value="C:cytoplasm"/>
    <property type="evidence" value="ECO:0007669"/>
    <property type="project" value="TreeGrafter"/>
</dbReference>
<dbReference type="RefSeq" id="WP_236837793.1">
    <property type="nucleotide sequence ID" value="NZ_CP133648.1"/>
</dbReference>
<keyword evidence="6" id="KW-0479">Metal-binding</keyword>
<evidence type="ECO:0000259" key="9">
    <source>
        <dbReference type="Pfam" id="PF01979"/>
    </source>
</evidence>
<dbReference type="InterPro" id="IPR011059">
    <property type="entry name" value="Metal-dep_hydrolase_composite"/>
</dbReference>
<dbReference type="GO" id="GO:0008270">
    <property type="term" value="F:zinc ion binding"/>
    <property type="evidence" value="ECO:0007669"/>
    <property type="project" value="InterPro"/>
</dbReference>
<dbReference type="SUPFAM" id="SSF51556">
    <property type="entry name" value="Metallo-dependent hydrolases"/>
    <property type="match status" value="1"/>
</dbReference>
<evidence type="ECO:0000256" key="3">
    <source>
        <dbReference type="ARBA" id="ARBA00010368"/>
    </source>
</evidence>
<dbReference type="GO" id="GO:0006145">
    <property type="term" value="P:purine nucleobase catabolic process"/>
    <property type="evidence" value="ECO:0007669"/>
    <property type="project" value="TreeGrafter"/>
</dbReference>
<dbReference type="AlphaFoldDB" id="A0AAF0VDZ3"/>
<evidence type="ECO:0000313" key="11">
    <source>
        <dbReference type="Proteomes" id="UP000193179"/>
    </source>
</evidence>
<dbReference type="GO" id="GO:0004038">
    <property type="term" value="F:allantoinase activity"/>
    <property type="evidence" value="ECO:0007669"/>
    <property type="project" value="UniProtKB-EC"/>
</dbReference>
<dbReference type="InterPro" id="IPR006680">
    <property type="entry name" value="Amidohydro-rel"/>
</dbReference>
<dbReference type="Gene3D" id="3.20.20.140">
    <property type="entry name" value="Metal-dependent hydrolases"/>
    <property type="match status" value="1"/>
</dbReference>
<accession>A0AAF0VDZ3</accession>
<evidence type="ECO:0000256" key="7">
    <source>
        <dbReference type="ARBA" id="ARBA00022801"/>
    </source>
</evidence>
<evidence type="ECO:0000313" key="10">
    <source>
        <dbReference type="EMBL" id="WNE85051.1"/>
    </source>
</evidence>
<dbReference type="InterPro" id="IPR032466">
    <property type="entry name" value="Metal_Hydrolase"/>
</dbReference>
<proteinExistence type="inferred from homology"/>
<dbReference type="InterPro" id="IPR050138">
    <property type="entry name" value="DHOase/Allantoinase_Hydrolase"/>
</dbReference>
<evidence type="ECO:0000256" key="8">
    <source>
        <dbReference type="ARBA" id="ARBA00022833"/>
    </source>
</evidence>
<evidence type="ECO:0000256" key="4">
    <source>
        <dbReference type="ARBA" id="ARBA00011881"/>
    </source>
</evidence>
<name>A0AAF0VDZ3_BIFAD</name>
<dbReference type="GO" id="GO:0000256">
    <property type="term" value="P:allantoin catabolic process"/>
    <property type="evidence" value="ECO:0007669"/>
    <property type="project" value="InterPro"/>
</dbReference>
<organism evidence="10 11">
    <name type="scientific">Bifidobacterium adolescentis</name>
    <dbReference type="NCBI Taxonomy" id="1680"/>
    <lineage>
        <taxon>Bacteria</taxon>
        <taxon>Bacillati</taxon>
        <taxon>Actinomycetota</taxon>
        <taxon>Actinomycetes</taxon>
        <taxon>Bifidobacteriales</taxon>
        <taxon>Bifidobacteriaceae</taxon>
        <taxon>Bifidobacterium</taxon>
    </lineage>
</organism>
<reference evidence="10" key="2">
    <citation type="submission" date="2023-09" db="EMBL/GenBank/DDBJ databases">
        <title>Ecological and genomic based identification of the Bifidobacterium adolescentis prototype of the healthy human gut microbiota.</title>
        <authorList>
            <person name="Lugli G.A."/>
            <person name="Argentini C."/>
            <person name="Tarracchini C."/>
            <person name="Fontana F."/>
            <person name="Alessandri G."/>
            <person name="Mancabelli L."/>
            <person name="Milani C."/>
            <person name="Turroni F."/>
            <person name="Ventura M."/>
        </authorList>
    </citation>
    <scope>NUCLEOTIDE SEQUENCE</scope>
    <source>
        <strain evidence="10">703B</strain>
    </source>
</reference>
<evidence type="ECO:0000256" key="2">
    <source>
        <dbReference type="ARBA" id="ARBA00004968"/>
    </source>
</evidence>
<comment type="cofactor">
    <cofactor evidence="1">
        <name>Zn(2+)</name>
        <dbReference type="ChEBI" id="CHEBI:29105"/>
    </cofactor>
</comment>
<evidence type="ECO:0000256" key="6">
    <source>
        <dbReference type="ARBA" id="ARBA00022723"/>
    </source>
</evidence>
<keyword evidence="7 10" id="KW-0378">Hydrolase</keyword>
<reference evidence="10" key="1">
    <citation type="journal article" date="2016" name="Sci. Rep.">
        <title>Evaluation of genetic diversity among strains of the human gut commensal Bifidobacterium adolescentis.</title>
        <authorList>
            <person name="Duranti S."/>
            <person name="Milani C."/>
            <person name="Lugli G.A."/>
            <person name="Mancabelli L."/>
            <person name="Turroni F."/>
            <person name="Ferrario C."/>
            <person name="Mangifesta M."/>
            <person name="Viappiani A."/>
            <person name="Sanchez B."/>
            <person name="Margolles A."/>
            <person name="van Sinderen D."/>
            <person name="Ventura M."/>
        </authorList>
    </citation>
    <scope>NUCLEOTIDE SEQUENCE</scope>
    <source>
        <strain evidence="10">703B</strain>
    </source>
</reference>
<gene>
    <name evidence="10" type="primary">allB</name>
    <name evidence="10" type="ORF">B0703_08705</name>
</gene>
<protein>
    <recommendedName>
        <fullName evidence="5">allantoinase</fullName>
        <ecNumber evidence="5">3.5.2.5</ecNumber>
    </recommendedName>
</protein>
<dbReference type="GO" id="GO:0050897">
    <property type="term" value="F:cobalt ion binding"/>
    <property type="evidence" value="ECO:0007669"/>
    <property type="project" value="InterPro"/>
</dbReference>
<sequence>MDGTGVDGHGHDYGRDFEQGYGNDFGNDFEHDRPRADLAIHGTILTHGVETYGTVVVRDGRIASVASDSNGPGANGRAPIDAVETIQLRNDEILIPGIVDTHVHINEPGRTAWEGFACATRAAAAVGVTTILDMPLNSVPPTLTVEALRSKRSCALHESYVQVGFWGGVDASNLGRLRELWDAGVFGFKCFLSPSGVDEYGSLSYEELERAMREIASFGGLLVCHAEDLDDLMRYDGHVDASYRSFEASRPAECEANAVRKIVRLVARTGCRTHILHVSSGLSVDVLRRAKAEGLPVSAETCPHYLTLDCDHIPDNATAFKCCPPIRDLHEQDALWAGLADGTLDGVVTDHSPASADMKAAIRSAPAMA</sequence>
<dbReference type="NCBIfam" id="TIGR03178">
    <property type="entry name" value="allantoinase"/>
    <property type="match status" value="1"/>
</dbReference>
<dbReference type="SUPFAM" id="SSF51338">
    <property type="entry name" value="Composite domain of metallo-dependent hydrolases"/>
    <property type="match status" value="1"/>
</dbReference>
<comment type="pathway">
    <text evidence="2">Nitrogen metabolism; (S)-allantoin degradation; allantoate from (S)-allantoin: step 1/1.</text>
</comment>
<evidence type="ECO:0000256" key="1">
    <source>
        <dbReference type="ARBA" id="ARBA00001947"/>
    </source>
</evidence>